<dbReference type="InterPro" id="IPR042197">
    <property type="entry name" value="Apaf_helical"/>
</dbReference>
<keyword evidence="4" id="KW-1133">Transmembrane helix</keyword>
<dbReference type="PRINTS" id="PR00364">
    <property type="entry name" value="DISEASERSIST"/>
</dbReference>
<dbReference type="EMBL" id="OZ023713">
    <property type="protein sequence ID" value="CAK9862057.1"/>
    <property type="molecule type" value="Genomic_DNA"/>
</dbReference>
<dbReference type="Gene3D" id="1.10.8.430">
    <property type="entry name" value="Helical domain of apoptotic protease-activating factors"/>
    <property type="match status" value="1"/>
</dbReference>
<dbReference type="SUPFAM" id="SSF52540">
    <property type="entry name" value="P-loop containing nucleoside triphosphate hydrolases"/>
    <property type="match status" value="1"/>
</dbReference>
<dbReference type="InterPro" id="IPR001611">
    <property type="entry name" value="Leu-rich_rpt"/>
</dbReference>
<dbReference type="Gene3D" id="3.40.50.300">
    <property type="entry name" value="P-loop containing nucleotide triphosphate hydrolases"/>
    <property type="match status" value="1"/>
</dbReference>
<dbReference type="Proteomes" id="UP001497522">
    <property type="component" value="Chromosome 12"/>
</dbReference>
<dbReference type="Pfam" id="PF23282">
    <property type="entry name" value="WHD_ROQ1"/>
    <property type="match status" value="1"/>
</dbReference>
<evidence type="ECO:0008006" key="10">
    <source>
        <dbReference type="Google" id="ProtNLM"/>
    </source>
</evidence>
<name>A0ABP1AHN4_9BRYO</name>
<dbReference type="InterPro" id="IPR027417">
    <property type="entry name" value="P-loop_NTPase"/>
</dbReference>
<dbReference type="SUPFAM" id="SSF53474">
    <property type="entry name" value="alpha/beta-Hydrolases"/>
    <property type="match status" value="1"/>
</dbReference>
<feature type="transmembrane region" description="Helical" evidence="4">
    <location>
        <begin position="1279"/>
        <end position="1302"/>
    </location>
</feature>
<proteinExistence type="predicted"/>
<evidence type="ECO:0000313" key="8">
    <source>
        <dbReference type="EMBL" id="CAK9862057.1"/>
    </source>
</evidence>
<evidence type="ECO:0000313" key="9">
    <source>
        <dbReference type="Proteomes" id="UP001497522"/>
    </source>
</evidence>
<accession>A0ABP1AHN4</accession>
<dbReference type="SMART" id="SM00369">
    <property type="entry name" value="LRR_TYP"/>
    <property type="match status" value="10"/>
</dbReference>
<feature type="domain" description="Disease resistance R13L4/SHOC-2-like LRR" evidence="7">
    <location>
        <begin position="1134"/>
        <end position="1205"/>
    </location>
</feature>
<feature type="domain" description="Disease resistance R13L4/SHOC-2-like LRR" evidence="7">
    <location>
        <begin position="999"/>
        <end position="1084"/>
    </location>
</feature>
<evidence type="ECO:0000259" key="7">
    <source>
        <dbReference type="Pfam" id="PF23598"/>
    </source>
</evidence>
<evidence type="ECO:0000256" key="4">
    <source>
        <dbReference type="SAM" id="Phobius"/>
    </source>
</evidence>
<feature type="domain" description="Disease resistance protein Roq1-like winged-helix" evidence="6">
    <location>
        <begin position="598"/>
        <end position="663"/>
    </location>
</feature>
<dbReference type="Gene3D" id="3.80.10.10">
    <property type="entry name" value="Ribonuclease Inhibitor"/>
    <property type="match status" value="4"/>
</dbReference>
<dbReference type="Pfam" id="PF00560">
    <property type="entry name" value="LRR_1"/>
    <property type="match status" value="3"/>
</dbReference>
<feature type="region of interest" description="Disordered" evidence="3">
    <location>
        <begin position="1"/>
        <end position="21"/>
    </location>
</feature>
<dbReference type="PANTHER" id="PTHR16083:SF65">
    <property type="entry name" value="DISEASE RESISTANCE PROTEIN RPP8-LIKE"/>
    <property type="match status" value="1"/>
</dbReference>
<evidence type="ECO:0000259" key="6">
    <source>
        <dbReference type="Pfam" id="PF23282"/>
    </source>
</evidence>
<sequence>MVKQKGVDLSQESSKRKRDVVQTPAAIETPLVPTENAPSSSGWHNNVKYLVHDLNPSCNSNNPNFTIIFFHGIVFGTNDAWKETWTTRPTNDKEECICWPEKWLPEDLNNNVRILSLSYDSHIVASVHNDVTEIGKNLIQSLIANSSYQSLWEGPVALVAYSFGGLILKSLVVEVHKRVYQRLTNGLDDEIQKCCKTFLNNVKGVVFYGVPHSGAINLSKYFKWQCQQINTFNKHFAQPGFTRNLKPFNKQMQSLSKEFKDAVHEDFNIYEFGEGLPINNNWGILVPYVSATQLSNNNHYKIEDANHLTICKPLNKDHSSYSLLLNCLKIYMQKNIELPPLPCHEVALIDKANDINILLQKESIVGLVGMGGIGKTTLCKKFYHLFHNQYDKSSFLEDVNSKDNINDVIKQLLHELCGKRLCKDENVNKENLDKIKQCMISKKVLVVVDNVNKAEYLTFLSILIDKATKNRASKSKVLVNSRNWQILKSHVSEDGKVVMEPLEEEQARELFMFHAFGNANHVPTKNFNDICMKIIKACGGLPLSLKVLSSFLCNNKELEIWEGALNTLKSGQSLTGGNDNEELWSVLRISYDHLDKIHKNMFLDIACFFGGLKISTIYRAWSGDYLHPKLGLQNLQERSLIEGAKCGILFIHDQLRDMGQNIAMELPIMNRLVWKSNESNYFLQKDEVVEHLEGISLKKCVNLPLLSKIDSKGFPNLRLVDLTEASPTIVKKFIERRNLNNVKWLCLKKCMMEKLPSNLFFCSQLRMLDLAQCEKLEELPSSIDQLNALQELDLSGCSNLKELPPSIGQLNALQDLDLSKCSNLKELPPSIRQLNALQKLYLSKCSNLKELPPSIGQLNALQELYLSECSNLKELPPSIGQLNALQKLYLSRCSNLKELPPSIGQLNALQELDLSKCSNLKELPPSIGQLNALQELYLSGCSNLKELPPSIGQLNALQELYLSGCSNLKELPPSIGQLNALQDLHLSKCSNLKELPPSIGQLNALRKLDLWDCSNLKELPPSIGQLNALQELDLSECFELKELPPSIGQLNALQKLYLSKCSNLKELPPSIGQLNALQELDLSKCSNLKELPSSIGQLNALQELDLSECFELKELPPSIGQLNALQKLYLWGCSNLKELPPSIGQLNALQELYLSGCSNLKELPPSIGQLNALQDLHLSKCSNLKELPPSIGQLNALRKLDLWDCSNLKELPPSIGQLNALQELDLSRCSNLKELPSSIGQLNALQELDLSSCNNLLTIFFEHTHHSWHIGEYIQHCPIVLFLFVMSSLLFCVVPLVCNLGFKVRFQICSRKGGHENGSKYGTITPNGNTQHFVSNM</sequence>
<gene>
    <name evidence="8" type="ORF">CSSPJE1EN2_LOCUS5052</name>
</gene>
<dbReference type="Gene3D" id="3.40.50.1820">
    <property type="entry name" value="alpha/beta hydrolase"/>
    <property type="match status" value="1"/>
</dbReference>
<keyword evidence="4" id="KW-0812">Transmembrane</keyword>
<feature type="domain" description="NB-ARC" evidence="5">
    <location>
        <begin position="361"/>
        <end position="517"/>
    </location>
</feature>
<protein>
    <recommendedName>
        <fullName evidence="10">NB-ARC domain-containing protein</fullName>
    </recommendedName>
</protein>
<evidence type="ECO:0000259" key="5">
    <source>
        <dbReference type="Pfam" id="PF00931"/>
    </source>
</evidence>
<dbReference type="InterPro" id="IPR002182">
    <property type="entry name" value="NB-ARC"/>
</dbReference>
<dbReference type="InterPro" id="IPR003591">
    <property type="entry name" value="Leu-rich_rpt_typical-subtyp"/>
</dbReference>
<dbReference type="InterPro" id="IPR029058">
    <property type="entry name" value="AB_hydrolase_fold"/>
</dbReference>
<dbReference type="Pfam" id="PF23598">
    <property type="entry name" value="LRR_14"/>
    <property type="match status" value="3"/>
</dbReference>
<evidence type="ECO:0000256" key="3">
    <source>
        <dbReference type="SAM" id="MobiDB-lite"/>
    </source>
</evidence>
<dbReference type="InterPro" id="IPR058192">
    <property type="entry name" value="WHD_ROQ1-like"/>
</dbReference>
<reference evidence="8" key="1">
    <citation type="submission" date="2024-03" db="EMBL/GenBank/DDBJ databases">
        <authorList>
            <consortium name="ELIXIR-Norway"/>
            <consortium name="Elixir Norway"/>
        </authorList>
    </citation>
    <scope>NUCLEOTIDE SEQUENCE</scope>
</reference>
<evidence type="ECO:0000256" key="1">
    <source>
        <dbReference type="ARBA" id="ARBA00022614"/>
    </source>
</evidence>
<keyword evidence="9" id="KW-1185">Reference proteome</keyword>
<dbReference type="InterPro" id="IPR032675">
    <property type="entry name" value="LRR_dom_sf"/>
</dbReference>
<dbReference type="PANTHER" id="PTHR16083">
    <property type="entry name" value="LEUCINE RICH REPEAT CONTAINING PROTEIN"/>
    <property type="match status" value="1"/>
</dbReference>
<keyword evidence="2" id="KW-0677">Repeat</keyword>
<dbReference type="SUPFAM" id="SSF52058">
    <property type="entry name" value="L domain-like"/>
    <property type="match status" value="2"/>
</dbReference>
<organism evidence="8 9">
    <name type="scientific">Sphagnum jensenii</name>
    <dbReference type="NCBI Taxonomy" id="128206"/>
    <lineage>
        <taxon>Eukaryota</taxon>
        <taxon>Viridiplantae</taxon>
        <taxon>Streptophyta</taxon>
        <taxon>Embryophyta</taxon>
        <taxon>Bryophyta</taxon>
        <taxon>Sphagnophytina</taxon>
        <taxon>Sphagnopsida</taxon>
        <taxon>Sphagnales</taxon>
        <taxon>Sphagnaceae</taxon>
        <taxon>Sphagnum</taxon>
    </lineage>
</organism>
<keyword evidence="4" id="KW-0472">Membrane</keyword>
<evidence type="ECO:0000256" key="2">
    <source>
        <dbReference type="ARBA" id="ARBA00022737"/>
    </source>
</evidence>
<keyword evidence="1" id="KW-0433">Leucine-rich repeat</keyword>
<dbReference type="InterPro" id="IPR055414">
    <property type="entry name" value="LRR_R13L4/SHOC2-like"/>
</dbReference>
<feature type="domain" description="Disease resistance R13L4/SHOC-2-like LRR" evidence="7">
    <location>
        <begin position="894"/>
        <end position="962"/>
    </location>
</feature>
<dbReference type="Pfam" id="PF00931">
    <property type="entry name" value="NB-ARC"/>
    <property type="match status" value="1"/>
</dbReference>